<dbReference type="AlphaFoldDB" id="A0A4C1WB49"/>
<sequence>MEIDERGGVIGEGTAGAIGAASAGAGGGCVRRVREVVLLTDDRNLRVKALAAELPARDLPAFLQWAALPAPGSTPGPHTTPNTSGGAAPSGLLYSGPATTTLRIDHVNTKRRLSNSTLTRFGLQNDVTRRVLRRSDVTRAEGVRNCEGRSLRTKAERRTRPC</sequence>
<name>A0A4C1WB49_EUMVA</name>
<dbReference type="STRING" id="151549.A0A4C1WB49"/>
<evidence type="ECO:0000256" key="1">
    <source>
        <dbReference type="SAM" id="MobiDB-lite"/>
    </source>
</evidence>
<organism evidence="2 3">
    <name type="scientific">Eumeta variegata</name>
    <name type="common">Bagworm moth</name>
    <name type="synonym">Eumeta japonica</name>
    <dbReference type="NCBI Taxonomy" id="151549"/>
    <lineage>
        <taxon>Eukaryota</taxon>
        <taxon>Metazoa</taxon>
        <taxon>Ecdysozoa</taxon>
        <taxon>Arthropoda</taxon>
        <taxon>Hexapoda</taxon>
        <taxon>Insecta</taxon>
        <taxon>Pterygota</taxon>
        <taxon>Neoptera</taxon>
        <taxon>Endopterygota</taxon>
        <taxon>Lepidoptera</taxon>
        <taxon>Glossata</taxon>
        <taxon>Ditrysia</taxon>
        <taxon>Tineoidea</taxon>
        <taxon>Psychidae</taxon>
        <taxon>Oiketicinae</taxon>
        <taxon>Eumeta</taxon>
    </lineage>
</organism>
<gene>
    <name evidence="2" type="ORF">EVAR_74625_1</name>
</gene>
<evidence type="ECO:0008006" key="4">
    <source>
        <dbReference type="Google" id="ProtNLM"/>
    </source>
</evidence>
<evidence type="ECO:0000313" key="2">
    <source>
        <dbReference type="EMBL" id="GBP48120.1"/>
    </source>
</evidence>
<evidence type="ECO:0000313" key="3">
    <source>
        <dbReference type="Proteomes" id="UP000299102"/>
    </source>
</evidence>
<dbReference type="OrthoDB" id="2017974at2759"/>
<accession>A0A4C1WB49</accession>
<keyword evidence="3" id="KW-1185">Reference proteome</keyword>
<dbReference type="Gene3D" id="3.40.50.1010">
    <property type="entry name" value="5'-nuclease"/>
    <property type="match status" value="1"/>
</dbReference>
<reference evidence="2 3" key="1">
    <citation type="journal article" date="2019" name="Commun. Biol.">
        <title>The bagworm genome reveals a unique fibroin gene that provides high tensile strength.</title>
        <authorList>
            <person name="Kono N."/>
            <person name="Nakamura H."/>
            <person name="Ohtoshi R."/>
            <person name="Tomita M."/>
            <person name="Numata K."/>
            <person name="Arakawa K."/>
        </authorList>
    </citation>
    <scope>NUCLEOTIDE SEQUENCE [LARGE SCALE GENOMIC DNA]</scope>
</reference>
<dbReference type="EMBL" id="BGZK01000517">
    <property type="protein sequence ID" value="GBP48120.1"/>
    <property type="molecule type" value="Genomic_DNA"/>
</dbReference>
<dbReference type="Proteomes" id="UP000299102">
    <property type="component" value="Unassembled WGS sequence"/>
</dbReference>
<comment type="caution">
    <text evidence="2">The sequence shown here is derived from an EMBL/GenBank/DDBJ whole genome shotgun (WGS) entry which is preliminary data.</text>
</comment>
<protein>
    <recommendedName>
        <fullName evidence="4">PIN domain-containing protein</fullName>
    </recommendedName>
</protein>
<dbReference type="PROSITE" id="PS51257">
    <property type="entry name" value="PROKAR_LIPOPROTEIN"/>
    <property type="match status" value="1"/>
</dbReference>
<feature type="compositionally biased region" description="Polar residues" evidence="1">
    <location>
        <begin position="76"/>
        <end position="85"/>
    </location>
</feature>
<feature type="region of interest" description="Disordered" evidence="1">
    <location>
        <begin position="70"/>
        <end position="90"/>
    </location>
</feature>
<proteinExistence type="predicted"/>